<proteinExistence type="predicted"/>
<reference evidence="1 2" key="1">
    <citation type="journal article" date="2022" name="Int. J. Syst. Evol. Microbiol.">
        <title>Miniphocaeibacter halophilus sp. nov., an ammonium-tolerant acetate-producing bacterium isolated from a biogas system.</title>
        <authorList>
            <person name="Schnurer A."/>
            <person name="Singh A."/>
            <person name="Bi S."/>
            <person name="Qiao W."/>
            <person name="Westerholm M."/>
        </authorList>
    </citation>
    <scope>NUCLEOTIDE SEQUENCE [LARGE SCALE GENOMIC DNA]</scope>
    <source>
        <strain evidence="1 2">AMB_01</strain>
    </source>
</reference>
<dbReference type="Proteomes" id="UP000595814">
    <property type="component" value="Chromosome"/>
</dbReference>
<dbReference type="EMBL" id="CP066744">
    <property type="protein sequence ID" value="QQK08173.1"/>
    <property type="molecule type" value="Genomic_DNA"/>
</dbReference>
<protein>
    <submittedName>
        <fullName evidence="1">HAD family hydrolase</fullName>
    </submittedName>
</protein>
<name>A0AC61MS91_9FIRM</name>
<gene>
    <name evidence="1" type="ORF">JFY71_01160</name>
</gene>
<accession>A0AC61MS91</accession>
<sequence>MYKAYVFDLDGTIIDSLNTIADCFNEELIKLGYKPAKVELFKYFVGDGPRILTERALAYIMERDNLTYSNEEKENIIKKLHSNYLNSYNNIDDDYTEVYKGIRESLEYLKENNKKIAVCTNKPLKAAKNVLENNFGENYFDYIIGLDENTPRKPNPYMMEKLIRDLDLKKEEIAYFGDTSTDMLTAKNVEVYAVGVTWGFRKRDELEEYGADKIINDPLEIKRI</sequence>
<keyword evidence="1" id="KW-0378">Hydrolase</keyword>
<organism evidence="1 2">
    <name type="scientific">Miniphocaeibacter halophilus</name>
    <dbReference type="NCBI Taxonomy" id="2931922"/>
    <lineage>
        <taxon>Bacteria</taxon>
        <taxon>Bacillati</taxon>
        <taxon>Bacillota</taxon>
        <taxon>Tissierellia</taxon>
        <taxon>Tissierellales</taxon>
        <taxon>Peptoniphilaceae</taxon>
        <taxon>Miniphocaeibacter</taxon>
    </lineage>
</organism>
<evidence type="ECO:0000313" key="2">
    <source>
        <dbReference type="Proteomes" id="UP000595814"/>
    </source>
</evidence>
<evidence type="ECO:0000313" key="1">
    <source>
        <dbReference type="EMBL" id="QQK08173.1"/>
    </source>
</evidence>
<keyword evidence="2" id="KW-1185">Reference proteome</keyword>